<reference evidence="3" key="1">
    <citation type="journal article" date="2019" name="Int. J. Syst. Evol. Microbiol.">
        <title>The Global Catalogue of Microorganisms (GCM) 10K type strain sequencing project: providing services to taxonomists for standard genome sequencing and annotation.</title>
        <authorList>
            <consortium name="The Broad Institute Genomics Platform"/>
            <consortium name="The Broad Institute Genome Sequencing Center for Infectious Disease"/>
            <person name="Wu L."/>
            <person name="Ma J."/>
        </authorList>
    </citation>
    <scope>NUCLEOTIDE SEQUENCE [LARGE SCALE GENOMIC DNA]</scope>
    <source>
        <strain evidence="3">CGMCC 1.3685</strain>
    </source>
</reference>
<dbReference type="Pfam" id="PF17775">
    <property type="entry name" value="YchJ_M-like"/>
    <property type="match status" value="1"/>
</dbReference>
<dbReference type="Proteomes" id="UP000606115">
    <property type="component" value="Unassembled WGS sequence"/>
</dbReference>
<evidence type="ECO:0000313" key="2">
    <source>
        <dbReference type="EMBL" id="GGJ66255.1"/>
    </source>
</evidence>
<organism evidence="2 3">
    <name type="scientific">Glutamicibacter ardleyensis</name>
    <dbReference type="NCBI Taxonomy" id="225894"/>
    <lineage>
        <taxon>Bacteria</taxon>
        <taxon>Bacillati</taxon>
        <taxon>Actinomycetota</taxon>
        <taxon>Actinomycetes</taxon>
        <taxon>Micrococcales</taxon>
        <taxon>Micrococcaceae</taxon>
        <taxon>Glutamicibacter</taxon>
    </lineage>
</organism>
<name>A0ABQ2DQG2_9MICC</name>
<dbReference type="GeneID" id="303304983"/>
<dbReference type="Gene3D" id="3.10.450.50">
    <property type="match status" value="1"/>
</dbReference>
<evidence type="ECO:0000313" key="3">
    <source>
        <dbReference type="Proteomes" id="UP000606115"/>
    </source>
</evidence>
<dbReference type="InterPro" id="IPR048469">
    <property type="entry name" value="YchJ-like_M"/>
</dbReference>
<keyword evidence="3" id="KW-1185">Reference proteome</keyword>
<dbReference type="RefSeq" id="WP_096256228.1">
    <property type="nucleotide sequence ID" value="NZ_BMKX01000007.1"/>
</dbReference>
<dbReference type="EMBL" id="BMKX01000007">
    <property type="protein sequence ID" value="GGJ66255.1"/>
    <property type="molecule type" value="Genomic_DNA"/>
</dbReference>
<dbReference type="SUPFAM" id="SSF54427">
    <property type="entry name" value="NTF2-like"/>
    <property type="match status" value="1"/>
</dbReference>
<sequence>MQNSKETRCPCRELDAEQRRYLDCCQRFHDGRANGENLPQTAQELMRSRYSAFVLGKTQYLLDTWHETTRPKELELDAGMRWLGLEIHQTRAGGPDATRGVVDFEAHYAHGRGQASQREVSSFVRENGAWFYVDAL</sequence>
<protein>
    <submittedName>
        <fullName evidence="2">UPF0225 protein</fullName>
    </submittedName>
</protein>
<evidence type="ECO:0000259" key="1">
    <source>
        <dbReference type="Pfam" id="PF17775"/>
    </source>
</evidence>
<proteinExistence type="predicted"/>
<accession>A0ABQ2DQG2</accession>
<comment type="caution">
    <text evidence="2">The sequence shown here is derived from an EMBL/GenBank/DDBJ whole genome shotgun (WGS) entry which is preliminary data.</text>
</comment>
<dbReference type="InterPro" id="IPR032710">
    <property type="entry name" value="NTF2-like_dom_sf"/>
</dbReference>
<gene>
    <name evidence="2" type="ORF">GCM10007173_26390</name>
</gene>
<feature type="domain" description="YchJ-like middle NTF2-like" evidence="1">
    <location>
        <begin position="41"/>
        <end position="135"/>
    </location>
</feature>